<evidence type="ECO:0000256" key="6">
    <source>
        <dbReference type="ARBA" id="ARBA00022643"/>
    </source>
</evidence>
<gene>
    <name evidence="16" type="ORF">CWC19_09735</name>
</gene>
<evidence type="ECO:0000256" key="12">
    <source>
        <dbReference type="ARBA" id="ARBA00023164"/>
    </source>
</evidence>
<keyword evidence="13" id="KW-0003">3Fe-4S</keyword>
<evidence type="ECO:0000256" key="14">
    <source>
        <dbReference type="ARBA" id="ARBA00029440"/>
    </source>
</evidence>
<dbReference type="SUPFAM" id="SSF51395">
    <property type="entry name" value="FMN-linked oxidoreductases"/>
    <property type="match status" value="1"/>
</dbReference>
<evidence type="ECO:0000259" key="15">
    <source>
        <dbReference type="PROSITE" id="PS51278"/>
    </source>
</evidence>
<dbReference type="Pfam" id="PF01645">
    <property type="entry name" value="Glu_synthase"/>
    <property type="match status" value="1"/>
</dbReference>
<accession>A0A5S3V8X8</accession>
<dbReference type="Pfam" id="PF04898">
    <property type="entry name" value="Glu_syn_central"/>
    <property type="match status" value="1"/>
</dbReference>
<keyword evidence="5" id="KW-0285">Flavoprotein</keyword>
<dbReference type="InterPro" id="IPR006982">
    <property type="entry name" value="Glu_synth_centr_N"/>
</dbReference>
<evidence type="ECO:0000256" key="4">
    <source>
        <dbReference type="ARBA" id="ARBA00022605"/>
    </source>
</evidence>
<comment type="similarity">
    <text evidence="3">Belongs to the glutamate synthase family.</text>
</comment>
<organism evidence="16 17">
    <name type="scientific">Pseudoalteromonas aurantia</name>
    <dbReference type="NCBI Taxonomy" id="43654"/>
    <lineage>
        <taxon>Bacteria</taxon>
        <taxon>Pseudomonadati</taxon>
        <taxon>Pseudomonadota</taxon>
        <taxon>Gammaproteobacteria</taxon>
        <taxon>Alteromonadales</taxon>
        <taxon>Pseudoalteromonadaceae</taxon>
        <taxon>Pseudoalteromonas</taxon>
    </lineage>
</organism>
<feature type="domain" description="Glutamine amidotransferase type-2" evidence="15">
    <location>
        <begin position="15"/>
        <end position="398"/>
    </location>
</feature>
<dbReference type="GO" id="GO:0015930">
    <property type="term" value="F:glutamate synthase activity"/>
    <property type="evidence" value="ECO:0007669"/>
    <property type="project" value="InterPro"/>
</dbReference>
<dbReference type="PANTHER" id="PTHR11938:SF133">
    <property type="entry name" value="GLUTAMATE SYNTHASE (NADH)"/>
    <property type="match status" value="1"/>
</dbReference>
<dbReference type="SUPFAM" id="SSF56235">
    <property type="entry name" value="N-terminal nucleophile aminohydrolases (Ntn hydrolases)"/>
    <property type="match status" value="1"/>
</dbReference>
<evidence type="ECO:0000256" key="7">
    <source>
        <dbReference type="ARBA" id="ARBA00022723"/>
    </source>
</evidence>
<protein>
    <submittedName>
        <fullName evidence="16">Glutamate synthase large subunit</fullName>
    </submittedName>
</protein>
<dbReference type="InterPro" id="IPR036485">
    <property type="entry name" value="Glu_synth_asu_C_sf"/>
</dbReference>
<evidence type="ECO:0000256" key="1">
    <source>
        <dbReference type="ARBA" id="ARBA00001917"/>
    </source>
</evidence>
<evidence type="ECO:0000256" key="2">
    <source>
        <dbReference type="ARBA" id="ARBA00001927"/>
    </source>
</evidence>
<evidence type="ECO:0000256" key="10">
    <source>
        <dbReference type="ARBA" id="ARBA00023004"/>
    </source>
</evidence>
<dbReference type="GO" id="GO:0051538">
    <property type="term" value="F:3 iron, 4 sulfur cluster binding"/>
    <property type="evidence" value="ECO:0007669"/>
    <property type="project" value="UniProtKB-KW"/>
</dbReference>
<evidence type="ECO:0000256" key="11">
    <source>
        <dbReference type="ARBA" id="ARBA00023014"/>
    </source>
</evidence>
<evidence type="ECO:0000313" key="16">
    <source>
        <dbReference type="EMBL" id="TMO68340.1"/>
    </source>
</evidence>
<name>A0A5S3V8X8_9GAMM</name>
<dbReference type="PROSITE" id="PS51278">
    <property type="entry name" value="GATASE_TYPE_2"/>
    <property type="match status" value="1"/>
</dbReference>
<dbReference type="Pfam" id="PF00310">
    <property type="entry name" value="GATase_2"/>
    <property type="match status" value="1"/>
</dbReference>
<dbReference type="GO" id="GO:0006537">
    <property type="term" value="P:glutamate biosynthetic process"/>
    <property type="evidence" value="ECO:0007669"/>
    <property type="project" value="UniProtKB-KW"/>
</dbReference>
<dbReference type="InterPro" id="IPR013785">
    <property type="entry name" value="Aldolase_TIM"/>
</dbReference>
<dbReference type="InterPro" id="IPR002489">
    <property type="entry name" value="Glu_synth_asu_C"/>
</dbReference>
<dbReference type="PANTHER" id="PTHR11938">
    <property type="entry name" value="FAD NADPH DEHYDROGENASE/OXIDOREDUCTASE"/>
    <property type="match status" value="1"/>
</dbReference>
<evidence type="ECO:0000256" key="8">
    <source>
        <dbReference type="ARBA" id="ARBA00022962"/>
    </source>
</evidence>
<dbReference type="Gene3D" id="2.160.20.60">
    <property type="entry name" value="Glutamate synthase, alpha subunit, C-terminal domain"/>
    <property type="match status" value="1"/>
</dbReference>
<dbReference type="InterPro" id="IPR002932">
    <property type="entry name" value="Glu_synthdom"/>
</dbReference>
<evidence type="ECO:0000256" key="13">
    <source>
        <dbReference type="ARBA" id="ARBA00023291"/>
    </source>
</evidence>
<dbReference type="GO" id="GO:0019676">
    <property type="term" value="P:ammonia assimilation cycle"/>
    <property type="evidence" value="ECO:0007669"/>
    <property type="project" value="TreeGrafter"/>
</dbReference>
<dbReference type="Gene3D" id="3.60.20.10">
    <property type="entry name" value="Glutamine Phosphoribosylpyrophosphate, subunit 1, domain 1"/>
    <property type="match status" value="1"/>
</dbReference>
<proteinExistence type="inferred from homology"/>
<keyword evidence="6" id="KW-0288">FMN</keyword>
<dbReference type="OrthoDB" id="9758182at2"/>
<reference evidence="17" key="2">
    <citation type="submission" date="2019-06" db="EMBL/GenBank/DDBJ databases">
        <title>Co-occurence of chitin degradation, pigmentation and bioactivity in marine Pseudoalteromonas.</title>
        <authorList>
            <person name="Sonnenschein E.C."/>
            <person name="Bech P.K."/>
        </authorList>
    </citation>
    <scope>NUCLEOTIDE SEQUENCE [LARGE SCALE GENOMIC DNA]</scope>
    <source>
        <strain evidence="17">S3790</strain>
    </source>
</reference>
<keyword evidence="7" id="KW-0479">Metal-binding</keyword>
<evidence type="ECO:0000313" key="17">
    <source>
        <dbReference type="Proteomes" id="UP000307217"/>
    </source>
</evidence>
<reference evidence="16 17" key="1">
    <citation type="submission" date="2018-01" db="EMBL/GenBank/DDBJ databases">
        <authorList>
            <person name="Paulsen S."/>
            <person name="Gram L.K."/>
        </authorList>
    </citation>
    <scope>NUCLEOTIDE SEQUENCE [LARGE SCALE GENOMIC DNA]</scope>
    <source>
        <strain evidence="16 17">S3790</strain>
    </source>
</reference>
<dbReference type="CDD" id="cd02808">
    <property type="entry name" value="GltS_FMN"/>
    <property type="match status" value="1"/>
</dbReference>
<evidence type="ECO:0000256" key="9">
    <source>
        <dbReference type="ARBA" id="ARBA00023002"/>
    </source>
</evidence>
<evidence type="ECO:0000256" key="3">
    <source>
        <dbReference type="ARBA" id="ARBA00009716"/>
    </source>
</evidence>
<comment type="cofactor">
    <cofactor evidence="1">
        <name>FMN</name>
        <dbReference type="ChEBI" id="CHEBI:58210"/>
    </cofactor>
</comment>
<dbReference type="InterPro" id="IPR029055">
    <property type="entry name" value="Ntn_hydrolases_N"/>
</dbReference>
<sequence length="1817" mass="199718">MKRYLFDRNLEHSSCGVGFITHKKSEQTHQLLEHAHQALCRIPHRGGMNAQGIGDGAGVNIDLSLNFFKKVTGNAALQLGEFGVANFFYPKELTHHHKATQLIENTLSKYNLPIVTFRTITTDETVLNHASQQAQRQIKQAVFLKPSQCDSQTQFEKQLHRALHDIENVAFTDPELSGLYPLSMSSRTQVLKGRLNSCEVIPYFTDLCDADHQIHTLFFHTRFSTNTAPNPMFAQPFRRMAHNGELNTDRKNRLSEDAIAKSQNKKIITPHGQSDSARLDQTLERRVIEDNLEIDVAALAMMPPAWENDSDLPPSVRNMLEYFSLYEEKNDGPAALIFGDGVKVGARLDRLGLRPLRSVETSDYLVVMSEAGQIDFDPSDIIRRGRIEAGGMIVFDHSTGEIKETQQILEHLAKQQDYAALLSQSRVNLSDLPIPQLQEVKQRSSLSTSAQHVAFSLNQESFKFMLDPMLLNGAEKISAMGYGLAPNALNKDEGGLSRYFSQRFAQVTNPPLDSIRETDGMTLRVALGPKHNISPNSHKQIVLDSPILMPQHLLALEKQSALRTKTLPLLFNIDLDNNNEHRLLDALDTLTDLAEQQAREQVDIIILSDEHISHSQAAIPALLAVAKINQRLISRGLRFTTSLVCHTGQAVSTHDIACLLGFGASAVCPLTVLNRATELFDSPTDVQSAILKFKKAAEKALMKTMGKFGLCTVESYIGGEFFEANFIDTHDPALKAIFPNIHSPVGGAQFKDLVQSVEYWHKKVPHVQSENQIPVLGLFKERAQGAGHSFGITAVREYINMTEESIQYVDESQLESQDQQVILPQDEGYRDLGYDARSPQQIDDFTITDAYREFSQNLYLERQHRPAALRDILSLPIQIKADASEQTLKECFKHISVSGSFTLAITGLTVRRERSNDIAQHWHVAFDPTGNLQNLEAALIDVFSKDIFTHSIVNSHLTLAVIQDSVLDKLLAKVIPARTAIPVTTIQPAHQITAAFASGAMSHGALVEKAHQAVAQGTNIAGAMSNSGEGGESASRYNTVKASKIKQFASGRFGVWTGYLADPVLQEIEIKIGQGAKPGEGGQLPAHKVNVQIAAARGGTPGVELVSPPPHHDTYSIEDLGQLIHDAKAARVKVVVKLVSSEGIGTIAVGVAKAGADVINVAGNTGGTGAAQVTSLKHTGRAADIGIAEVHQALAENGLRDKITLRCSNAHQTGLDVVKSAMLGGDSFEFGTTALMMLKCVMAKNCHQKCPAGLTTNPEVYQGDPRALAQYFMNVAHETREILAHLGYTSLREIRGKSNLLHLVAHPMMVGQLDMTAMLAPVEPIKITTPVYLEANFDHDTQWLMQLKKNLFDNQTEYLSLPPITLNNCNKTVAGQLAIDIERTLNYQLSDATIAAHPAIYRLSNGRVVLKSNTLSLHTYGSAGQSYGAFLNTGMQLQHIGTCNDGVGKGISGGRIQITSPVSHAKQPLTNNVLIGNFALFGATGGELFIAGQAGDRFGVRNSGAVAVVEGVGDFCCEYMTNGSVVNLSHYGKSLGNGMSGGTAYQYDPSGDIVTQCSQDSVVALRLDEHTPLCLGHEAALLYHLECHIDATGSTHAQSLINNWAEHKAHFYVLIPKTLYSYHCPHNIVDANERRTMLEELSQAWANRLLKEAQIAYQHNEDDGKYLFDGQLPDYGDRDTTLIYQYVISAGVFHRAHEAAKKLASQSTARTSEDSAKYLVMALDRKLQETLVKDTKEALASYESDALSCLLAQKRVQDYKDALERREVWDSNAFGTSVWILHRDNCVQEALRQHRPFEQLLATHFCHVLVEAIRATA</sequence>
<evidence type="ECO:0000256" key="5">
    <source>
        <dbReference type="ARBA" id="ARBA00022630"/>
    </source>
</evidence>
<comment type="pathway">
    <text evidence="14">Amino-acid biosynthesis.</text>
</comment>
<dbReference type="RefSeq" id="WP_138591703.1">
    <property type="nucleotide sequence ID" value="NZ_PNBX01000039.1"/>
</dbReference>
<dbReference type="GO" id="GO:0046872">
    <property type="term" value="F:metal ion binding"/>
    <property type="evidence" value="ECO:0007669"/>
    <property type="project" value="UniProtKB-KW"/>
</dbReference>
<dbReference type="InterPro" id="IPR017932">
    <property type="entry name" value="GATase_2_dom"/>
</dbReference>
<dbReference type="Pfam" id="PF01493">
    <property type="entry name" value="GXGXG"/>
    <property type="match status" value="1"/>
</dbReference>
<keyword evidence="8" id="KW-0315">Glutamine amidotransferase</keyword>
<comment type="caution">
    <text evidence="16">The sequence shown here is derived from an EMBL/GenBank/DDBJ whole genome shotgun (WGS) entry which is preliminary data.</text>
</comment>
<keyword evidence="12" id="KW-0314">Glutamate biosynthesis</keyword>
<comment type="cofactor">
    <cofactor evidence="2">
        <name>[3Fe-4S] cluster</name>
        <dbReference type="ChEBI" id="CHEBI:21137"/>
    </cofactor>
</comment>
<dbReference type="EMBL" id="PNBX01000039">
    <property type="protein sequence ID" value="TMO68340.1"/>
    <property type="molecule type" value="Genomic_DNA"/>
</dbReference>
<dbReference type="Proteomes" id="UP000307217">
    <property type="component" value="Unassembled WGS sequence"/>
</dbReference>
<dbReference type="SUPFAM" id="SSF69336">
    <property type="entry name" value="Alpha subunit of glutamate synthase, C-terminal domain"/>
    <property type="match status" value="1"/>
</dbReference>
<keyword evidence="10" id="KW-0408">Iron</keyword>
<keyword evidence="9" id="KW-0560">Oxidoreductase</keyword>
<keyword evidence="4" id="KW-0028">Amino-acid biosynthesis</keyword>
<keyword evidence="11" id="KW-0411">Iron-sulfur</keyword>
<dbReference type="Gene3D" id="3.20.20.70">
    <property type="entry name" value="Aldolase class I"/>
    <property type="match status" value="3"/>
</dbReference>
<dbReference type="InterPro" id="IPR050711">
    <property type="entry name" value="ET-N_metabolism_enzyme"/>
</dbReference>